<dbReference type="PANTHER" id="PTHR43479:SF22">
    <property type="entry name" value="TRANSCRIPTIONAL REGULATOR, TETR FAMILY"/>
    <property type="match status" value="1"/>
</dbReference>
<protein>
    <submittedName>
        <fullName evidence="5">Transcriptional regulator, TetR family</fullName>
    </submittedName>
</protein>
<name>A0A1I4PHZ9_9BACI</name>
<dbReference type="STRING" id="334253.SAMN04487943_11191"/>
<dbReference type="RefSeq" id="WP_091485137.1">
    <property type="nucleotide sequence ID" value="NZ_FOTR01000011.1"/>
</dbReference>
<dbReference type="Gene3D" id="1.10.357.10">
    <property type="entry name" value="Tetracycline Repressor, domain 2"/>
    <property type="match status" value="1"/>
</dbReference>
<proteinExistence type="predicted"/>
<reference evidence="6" key="1">
    <citation type="submission" date="2016-10" db="EMBL/GenBank/DDBJ databases">
        <authorList>
            <person name="Varghese N."/>
            <person name="Submissions S."/>
        </authorList>
    </citation>
    <scope>NUCLEOTIDE SEQUENCE [LARGE SCALE GENOMIC DNA]</scope>
    <source>
        <strain evidence="6">CGMCC 1.4250</strain>
    </source>
</reference>
<accession>A0A1I4PHZ9</accession>
<evidence type="ECO:0000256" key="2">
    <source>
        <dbReference type="ARBA" id="ARBA00023125"/>
    </source>
</evidence>
<keyword evidence="6" id="KW-1185">Reference proteome</keyword>
<dbReference type="PROSITE" id="PS50977">
    <property type="entry name" value="HTH_TETR_2"/>
    <property type="match status" value="1"/>
</dbReference>
<dbReference type="Proteomes" id="UP000198565">
    <property type="component" value="Unassembled WGS sequence"/>
</dbReference>
<keyword evidence="2 3" id="KW-0238">DNA-binding</keyword>
<dbReference type="OrthoDB" id="9812993at2"/>
<dbReference type="InterPro" id="IPR050624">
    <property type="entry name" value="HTH-type_Tx_Regulator"/>
</dbReference>
<evidence type="ECO:0000259" key="4">
    <source>
        <dbReference type="PROSITE" id="PS50977"/>
    </source>
</evidence>
<dbReference type="EMBL" id="FOTR01000011">
    <property type="protein sequence ID" value="SFM27461.1"/>
    <property type="molecule type" value="Genomic_DNA"/>
</dbReference>
<dbReference type="PROSITE" id="PS01081">
    <property type="entry name" value="HTH_TETR_1"/>
    <property type="match status" value="1"/>
</dbReference>
<gene>
    <name evidence="5" type="ORF">SAMN04487943_11191</name>
</gene>
<keyword evidence="1" id="KW-0678">Repressor</keyword>
<dbReference type="SUPFAM" id="SSF46689">
    <property type="entry name" value="Homeodomain-like"/>
    <property type="match status" value="1"/>
</dbReference>
<evidence type="ECO:0000256" key="3">
    <source>
        <dbReference type="PROSITE-ProRule" id="PRU00335"/>
    </source>
</evidence>
<evidence type="ECO:0000313" key="5">
    <source>
        <dbReference type="EMBL" id="SFM27461.1"/>
    </source>
</evidence>
<dbReference type="PANTHER" id="PTHR43479">
    <property type="entry name" value="ACREF/ENVCD OPERON REPRESSOR-RELATED"/>
    <property type="match status" value="1"/>
</dbReference>
<dbReference type="GO" id="GO:0003677">
    <property type="term" value="F:DNA binding"/>
    <property type="evidence" value="ECO:0007669"/>
    <property type="project" value="UniProtKB-UniRule"/>
</dbReference>
<dbReference type="AlphaFoldDB" id="A0A1I4PHZ9"/>
<dbReference type="InterPro" id="IPR001647">
    <property type="entry name" value="HTH_TetR"/>
</dbReference>
<dbReference type="PRINTS" id="PR00455">
    <property type="entry name" value="HTHTETR"/>
</dbReference>
<feature type="domain" description="HTH tetR-type" evidence="4">
    <location>
        <begin position="2"/>
        <end position="62"/>
    </location>
</feature>
<dbReference type="InterPro" id="IPR009057">
    <property type="entry name" value="Homeodomain-like_sf"/>
</dbReference>
<sequence>MDSKKKRMIEVSLKLFSEKGFHSTSIQQIADQSEVSKGAFYLHFESKDDLLVEIYKYYSETVLQKLNNMQHDTSNPFDQFTKQIGAFLQLFREHKEYLMMHFRDNIHLGDKKDDLIFKLHKQSYDWMENRLINIYGEELKPYIVDVIIQTDGMLSGYFKWIAIHDLSFDPDQLATYITKNIDVLVQAILTASVPPVFQYRDLKLFKQRNSQNIQSVIEQIKAKTTEMERGEKEQITEALHVLEEEWQKQEPKQIIIQSMMEHLESYTTIKPIVQSLKTYL</sequence>
<feature type="DNA-binding region" description="H-T-H motif" evidence="3">
    <location>
        <begin position="25"/>
        <end position="44"/>
    </location>
</feature>
<dbReference type="InterPro" id="IPR023772">
    <property type="entry name" value="DNA-bd_HTH_TetR-type_CS"/>
</dbReference>
<dbReference type="Pfam" id="PF00440">
    <property type="entry name" value="TetR_N"/>
    <property type="match status" value="1"/>
</dbReference>
<evidence type="ECO:0000256" key="1">
    <source>
        <dbReference type="ARBA" id="ARBA00022491"/>
    </source>
</evidence>
<evidence type="ECO:0000313" key="6">
    <source>
        <dbReference type="Proteomes" id="UP000198565"/>
    </source>
</evidence>
<organism evidence="5 6">
    <name type="scientific">Gracilibacillus orientalis</name>
    <dbReference type="NCBI Taxonomy" id="334253"/>
    <lineage>
        <taxon>Bacteria</taxon>
        <taxon>Bacillati</taxon>
        <taxon>Bacillota</taxon>
        <taxon>Bacilli</taxon>
        <taxon>Bacillales</taxon>
        <taxon>Bacillaceae</taxon>
        <taxon>Gracilibacillus</taxon>
    </lineage>
</organism>